<name>A0A934ICT3_9MICO</name>
<dbReference type="Proteomes" id="UP000602087">
    <property type="component" value="Unassembled WGS sequence"/>
</dbReference>
<dbReference type="InterPro" id="IPR040891">
    <property type="entry name" value="HEPN_SAV_6107"/>
</dbReference>
<keyword evidence="3" id="KW-1185">Reference proteome</keyword>
<feature type="domain" description="SAV-6107-like HEPN" evidence="1">
    <location>
        <begin position="32"/>
        <end position="127"/>
    </location>
</feature>
<evidence type="ECO:0000313" key="2">
    <source>
        <dbReference type="EMBL" id="MBI9115476.1"/>
    </source>
</evidence>
<gene>
    <name evidence="2" type="ORF">JAV76_10685</name>
</gene>
<organism evidence="2 3">
    <name type="scientific">Sanguibacter suaedae</name>
    <dbReference type="NCBI Taxonomy" id="2795737"/>
    <lineage>
        <taxon>Bacteria</taxon>
        <taxon>Bacillati</taxon>
        <taxon>Actinomycetota</taxon>
        <taxon>Actinomycetes</taxon>
        <taxon>Micrococcales</taxon>
        <taxon>Sanguibacteraceae</taxon>
        <taxon>Sanguibacter</taxon>
    </lineage>
</organism>
<dbReference type="AlphaFoldDB" id="A0A934ICT3"/>
<reference evidence="2" key="1">
    <citation type="submission" date="2020-12" db="EMBL/GenBank/DDBJ databases">
        <title>Sanguibacter suaedae sp. nov., isolated from Suaeda aralocaspica.</title>
        <authorList>
            <person name="Ma Q."/>
        </authorList>
    </citation>
    <scope>NUCLEOTIDE SEQUENCE</scope>
    <source>
        <strain evidence="2">YZGR15</strain>
    </source>
</reference>
<evidence type="ECO:0000313" key="3">
    <source>
        <dbReference type="Proteomes" id="UP000602087"/>
    </source>
</evidence>
<proteinExistence type="predicted"/>
<dbReference type="Pfam" id="PF18726">
    <property type="entry name" value="HEPN_SAV_6107"/>
    <property type="match status" value="1"/>
</dbReference>
<comment type="caution">
    <text evidence="2">The sequence shown here is derived from an EMBL/GenBank/DDBJ whole genome shotgun (WGS) entry which is preliminary data.</text>
</comment>
<dbReference type="RefSeq" id="WP_198734043.1">
    <property type="nucleotide sequence ID" value="NZ_JAEINH010000008.1"/>
</dbReference>
<protein>
    <submittedName>
        <fullName evidence="2">Colicin transporter</fullName>
    </submittedName>
</protein>
<dbReference type="EMBL" id="JAEINH010000008">
    <property type="protein sequence ID" value="MBI9115476.1"/>
    <property type="molecule type" value="Genomic_DNA"/>
</dbReference>
<evidence type="ECO:0000259" key="1">
    <source>
        <dbReference type="Pfam" id="PF18726"/>
    </source>
</evidence>
<accession>A0A934ICT3</accession>
<sequence length="146" mass="15277">MTTATAVRTVHLVLGPDVRILLERADRELDLARAASEPGEGFLHAHLAALRLAGAVLAATGSPAPRGRPRSAWERLSAAVPELASSAAYFASGASTRSAVETGRGHDVDVALARAWESAAERFRDEVVELLGTGAGRLSPGRSWVS</sequence>